<evidence type="ECO:0000313" key="2">
    <source>
        <dbReference type="EMBL" id="KAH9370527.1"/>
    </source>
</evidence>
<name>A0A9J6G6I7_HAELO</name>
<dbReference type="Proteomes" id="UP000821853">
    <property type="component" value="Chromosome 3"/>
</dbReference>
<dbReference type="OMA" id="FLWTENC"/>
<accession>A0A9J6G6I7</accession>
<dbReference type="InterPro" id="IPR057251">
    <property type="entry name" value="FP_C"/>
</dbReference>
<keyword evidence="3" id="KW-1185">Reference proteome</keyword>
<evidence type="ECO:0000313" key="3">
    <source>
        <dbReference type="Proteomes" id="UP000821853"/>
    </source>
</evidence>
<protein>
    <recommendedName>
        <fullName evidence="1">FP protein C-terminal domain-containing protein</fullName>
    </recommendedName>
</protein>
<gene>
    <name evidence="2" type="ORF">HPB48_006280</name>
</gene>
<dbReference type="Pfam" id="PF25298">
    <property type="entry name" value="Baculo_FP_2nd"/>
    <property type="match status" value="1"/>
</dbReference>
<evidence type="ECO:0000259" key="1">
    <source>
        <dbReference type="Pfam" id="PF25298"/>
    </source>
</evidence>
<reference evidence="2 3" key="1">
    <citation type="journal article" date="2020" name="Cell">
        <title>Large-Scale Comparative Analyses of Tick Genomes Elucidate Their Genetic Diversity and Vector Capacities.</title>
        <authorList>
            <consortium name="Tick Genome and Microbiome Consortium (TIGMIC)"/>
            <person name="Jia N."/>
            <person name="Wang J."/>
            <person name="Shi W."/>
            <person name="Du L."/>
            <person name="Sun Y."/>
            <person name="Zhan W."/>
            <person name="Jiang J.F."/>
            <person name="Wang Q."/>
            <person name="Zhang B."/>
            <person name="Ji P."/>
            <person name="Bell-Sakyi L."/>
            <person name="Cui X.M."/>
            <person name="Yuan T.T."/>
            <person name="Jiang B.G."/>
            <person name="Yang W.F."/>
            <person name="Lam T.T."/>
            <person name="Chang Q.C."/>
            <person name="Ding S.J."/>
            <person name="Wang X.J."/>
            <person name="Zhu J.G."/>
            <person name="Ruan X.D."/>
            <person name="Zhao L."/>
            <person name="Wei J.T."/>
            <person name="Ye R.Z."/>
            <person name="Que T.C."/>
            <person name="Du C.H."/>
            <person name="Zhou Y.H."/>
            <person name="Cheng J.X."/>
            <person name="Dai P.F."/>
            <person name="Guo W.B."/>
            <person name="Han X.H."/>
            <person name="Huang E.J."/>
            <person name="Li L.F."/>
            <person name="Wei W."/>
            <person name="Gao Y.C."/>
            <person name="Liu J.Z."/>
            <person name="Shao H.Z."/>
            <person name="Wang X."/>
            <person name="Wang C.C."/>
            <person name="Yang T.C."/>
            <person name="Huo Q.B."/>
            <person name="Li W."/>
            <person name="Chen H.Y."/>
            <person name="Chen S.E."/>
            <person name="Zhou L.G."/>
            <person name="Ni X.B."/>
            <person name="Tian J.H."/>
            <person name="Sheng Y."/>
            <person name="Liu T."/>
            <person name="Pan Y.S."/>
            <person name="Xia L.Y."/>
            <person name="Li J."/>
            <person name="Zhao F."/>
            <person name="Cao W.C."/>
        </authorList>
    </citation>
    <scope>NUCLEOTIDE SEQUENCE [LARGE SCALE GENOMIC DNA]</scope>
    <source>
        <strain evidence="2">HaeL-2018</strain>
    </source>
</reference>
<feature type="domain" description="FP protein C-terminal" evidence="1">
    <location>
        <begin position="144"/>
        <end position="193"/>
    </location>
</feature>
<comment type="caution">
    <text evidence="2">The sequence shown here is derived from an EMBL/GenBank/DDBJ whole genome shotgun (WGS) entry which is preliminary data.</text>
</comment>
<dbReference type="AlphaFoldDB" id="A0A9J6G6I7"/>
<organism evidence="2 3">
    <name type="scientific">Haemaphysalis longicornis</name>
    <name type="common">Bush tick</name>
    <dbReference type="NCBI Taxonomy" id="44386"/>
    <lineage>
        <taxon>Eukaryota</taxon>
        <taxon>Metazoa</taxon>
        <taxon>Ecdysozoa</taxon>
        <taxon>Arthropoda</taxon>
        <taxon>Chelicerata</taxon>
        <taxon>Arachnida</taxon>
        <taxon>Acari</taxon>
        <taxon>Parasitiformes</taxon>
        <taxon>Ixodida</taxon>
        <taxon>Ixodoidea</taxon>
        <taxon>Ixodidae</taxon>
        <taxon>Haemaphysalinae</taxon>
        <taxon>Haemaphysalis</taxon>
    </lineage>
</organism>
<dbReference type="VEuPathDB" id="VectorBase:HLOH_050556"/>
<sequence>MEDSMGLLNDLVEGVRTQQVELLESNKALKLENAALKTRVSALERYSRINNVEVKGVPVTQGKDCVAIISSIGEQAKCPVSASDLEIVHRVPTKSGQQNIIARFYSRTNKNDFLKKARKVWLNTGSLGYLGGDKQAVFVNEHLTQETKRLFAQALKLKKEKGWLFLWTENCQIKARQTEDSRSFRISSESDLAFFSCILNHAACAD</sequence>
<dbReference type="OrthoDB" id="6507439at2759"/>
<dbReference type="EMBL" id="JABSTR010000005">
    <property type="protein sequence ID" value="KAH9370527.1"/>
    <property type="molecule type" value="Genomic_DNA"/>
</dbReference>
<proteinExistence type="predicted"/>